<dbReference type="InterPro" id="IPR001680">
    <property type="entry name" value="WD40_rpt"/>
</dbReference>
<feature type="repeat" description="WD" evidence="3">
    <location>
        <begin position="306"/>
        <end position="335"/>
    </location>
</feature>
<keyword evidence="2" id="KW-0677">Repeat</keyword>
<comment type="caution">
    <text evidence="5">The sequence shown here is derived from an EMBL/GenBank/DDBJ whole genome shotgun (WGS) entry which is preliminary data.</text>
</comment>
<dbReference type="AlphaFoldDB" id="A0A5N6Q345"/>
<feature type="repeat" description="WD" evidence="3">
    <location>
        <begin position="213"/>
        <end position="243"/>
    </location>
</feature>
<organism evidence="5 6">
    <name type="scientific">Mikania micrantha</name>
    <name type="common">bitter vine</name>
    <dbReference type="NCBI Taxonomy" id="192012"/>
    <lineage>
        <taxon>Eukaryota</taxon>
        <taxon>Viridiplantae</taxon>
        <taxon>Streptophyta</taxon>
        <taxon>Embryophyta</taxon>
        <taxon>Tracheophyta</taxon>
        <taxon>Spermatophyta</taxon>
        <taxon>Magnoliopsida</taxon>
        <taxon>eudicotyledons</taxon>
        <taxon>Gunneridae</taxon>
        <taxon>Pentapetalae</taxon>
        <taxon>asterids</taxon>
        <taxon>campanulids</taxon>
        <taxon>Asterales</taxon>
        <taxon>Asteraceae</taxon>
        <taxon>Asteroideae</taxon>
        <taxon>Heliantheae alliance</taxon>
        <taxon>Eupatorieae</taxon>
        <taxon>Mikania</taxon>
    </lineage>
</organism>
<gene>
    <name evidence="5" type="ORF">E3N88_02009</name>
</gene>
<dbReference type="PROSITE" id="PS50082">
    <property type="entry name" value="WD_REPEATS_2"/>
    <property type="match status" value="5"/>
</dbReference>
<dbReference type="InterPro" id="IPR020472">
    <property type="entry name" value="WD40_PAC1"/>
</dbReference>
<evidence type="ECO:0000313" key="6">
    <source>
        <dbReference type="Proteomes" id="UP000326396"/>
    </source>
</evidence>
<evidence type="ECO:0000256" key="3">
    <source>
        <dbReference type="PROSITE-ProRule" id="PRU00221"/>
    </source>
</evidence>
<evidence type="ECO:0000256" key="1">
    <source>
        <dbReference type="ARBA" id="ARBA00022574"/>
    </source>
</evidence>
<dbReference type="InterPro" id="IPR045182">
    <property type="entry name" value="JINGUBANG-like"/>
</dbReference>
<dbReference type="EMBL" id="SZYD01000001">
    <property type="protein sequence ID" value="KAD7478873.1"/>
    <property type="molecule type" value="Genomic_DNA"/>
</dbReference>
<dbReference type="PROSITE" id="PS50294">
    <property type="entry name" value="WD_REPEATS_REGION"/>
    <property type="match status" value="4"/>
</dbReference>
<accession>A0A5N6Q345</accession>
<dbReference type="Proteomes" id="UP000326396">
    <property type="component" value="Linkage Group LG1"/>
</dbReference>
<feature type="region of interest" description="Disordered" evidence="4">
    <location>
        <begin position="1"/>
        <end position="34"/>
    </location>
</feature>
<evidence type="ECO:0000256" key="4">
    <source>
        <dbReference type="SAM" id="MobiDB-lite"/>
    </source>
</evidence>
<sequence>MGILQNHRRWSNDQEISPEFPPESGSSSSENSYSSVSTLTSKQSSITQKHQYLFTFKSHTSSISCLTLAGKHLLSGSSDHQVRFWPRDSLPAAQNLIACCESPVKSMVVSGDKLFTGHQDHKICVWKIDHNDGDGDGDIHSRKLMKSTYLATLPTLNNRVTKMFSVKNYVKNHTDAVAALALSHDGVFLYSGSRDRTFKVWRTSDFKCLESVCNAHDDSINAIAVSHDGYVYTGSGDRKIKVWWKSAGEKKHRLVDTLEKHKSAVNALALSTDGSVLYSGACDRSILVWVRGQGGDGRHMVVAGALRGHSRGVLCIAVVGDLVMSGSADKTVRIWRGICGMKYSRVCVLQGHNGPIKCLAGALDSCTSADSSGTSYLVYSGSLDCDVKVWKVWMPFL</sequence>
<proteinExistence type="predicted"/>
<dbReference type="SMART" id="SM00320">
    <property type="entry name" value="WD40"/>
    <property type="match status" value="7"/>
</dbReference>
<protein>
    <submittedName>
        <fullName evidence="5">Uncharacterized protein</fullName>
    </submittedName>
</protein>
<dbReference type="PRINTS" id="PR00320">
    <property type="entry name" value="GPROTEINBRPT"/>
</dbReference>
<feature type="repeat" description="WD" evidence="3">
    <location>
        <begin position="258"/>
        <end position="289"/>
    </location>
</feature>
<dbReference type="CDD" id="cd00200">
    <property type="entry name" value="WD40"/>
    <property type="match status" value="1"/>
</dbReference>
<name>A0A5N6Q345_9ASTR</name>
<dbReference type="PANTHER" id="PTHR22844:SF387">
    <property type="entry name" value="F3I6.5 PROTEIN"/>
    <property type="match status" value="1"/>
</dbReference>
<feature type="compositionally biased region" description="Low complexity" evidence="4">
    <location>
        <begin position="22"/>
        <end position="34"/>
    </location>
</feature>
<feature type="repeat" description="WD" evidence="3">
    <location>
        <begin position="170"/>
        <end position="211"/>
    </location>
</feature>
<dbReference type="PANTHER" id="PTHR22844">
    <property type="entry name" value="F-BOX AND WD40 DOMAIN PROTEIN"/>
    <property type="match status" value="1"/>
</dbReference>
<keyword evidence="6" id="KW-1185">Reference proteome</keyword>
<evidence type="ECO:0000313" key="5">
    <source>
        <dbReference type="EMBL" id="KAD7478873.1"/>
    </source>
</evidence>
<dbReference type="InterPro" id="IPR015943">
    <property type="entry name" value="WD40/YVTN_repeat-like_dom_sf"/>
</dbReference>
<dbReference type="SUPFAM" id="SSF50978">
    <property type="entry name" value="WD40 repeat-like"/>
    <property type="match status" value="1"/>
</dbReference>
<dbReference type="OrthoDB" id="674604at2759"/>
<dbReference type="InterPro" id="IPR036322">
    <property type="entry name" value="WD40_repeat_dom_sf"/>
</dbReference>
<dbReference type="Gene3D" id="2.130.10.10">
    <property type="entry name" value="YVTN repeat-like/Quinoprotein amine dehydrogenase"/>
    <property type="match status" value="2"/>
</dbReference>
<dbReference type="Pfam" id="PF00400">
    <property type="entry name" value="WD40"/>
    <property type="match status" value="6"/>
</dbReference>
<feature type="repeat" description="WD" evidence="3">
    <location>
        <begin position="56"/>
        <end position="85"/>
    </location>
</feature>
<evidence type="ECO:0000256" key="2">
    <source>
        <dbReference type="ARBA" id="ARBA00022737"/>
    </source>
</evidence>
<reference evidence="5 6" key="1">
    <citation type="submission" date="2019-05" db="EMBL/GenBank/DDBJ databases">
        <title>Mikania micrantha, genome provides insights into the molecular mechanism of rapid growth.</title>
        <authorList>
            <person name="Liu B."/>
        </authorList>
    </citation>
    <scope>NUCLEOTIDE SEQUENCE [LARGE SCALE GENOMIC DNA]</scope>
    <source>
        <strain evidence="5">NLD-2019</strain>
        <tissue evidence="5">Leaf</tissue>
    </source>
</reference>
<keyword evidence="1 3" id="KW-0853">WD repeat</keyword>